<comment type="caution">
    <text evidence="3">The sequence shown here is derived from an EMBL/GenBank/DDBJ whole genome shotgun (WGS) entry which is preliminary data.</text>
</comment>
<evidence type="ECO:0008006" key="5">
    <source>
        <dbReference type="Google" id="ProtNLM"/>
    </source>
</evidence>
<dbReference type="Proteomes" id="UP001205965">
    <property type="component" value="Unassembled WGS sequence"/>
</dbReference>
<dbReference type="EMBL" id="JANWTC010000003">
    <property type="protein sequence ID" value="MCS5479344.1"/>
    <property type="molecule type" value="Genomic_DNA"/>
</dbReference>
<name>A0ABT2FZI1_9CORY</name>
<sequence>MIRRRLSVALVAAVGTSLALVTPVQAETPGGSVETILAQSSGSSTSTTDDDEDVIIDDDADDEDDYEMPEWAQSAVLDDEGLLVVEVLRAIMALGLAVTQGATVVLPFIPGGEDMLRDFLISIGIQP</sequence>
<accession>A0ABT2FZI1</accession>
<feature type="compositionally biased region" description="Acidic residues" evidence="1">
    <location>
        <begin position="48"/>
        <end position="66"/>
    </location>
</feature>
<evidence type="ECO:0000256" key="1">
    <source>
        <dbReference type="SAM" id="MobiDB-lite"/>
    </source>
</evidence>
<gene>
    <name evidence="3" type="ORF">NYP18_06700</name>
</gene>
<keyword evidence="4" id="KW-1185">Reference proteome</keyword>
<feature type="region of interest" description="Disordered" evidence="1">
    <location>
        <begin position="37"/>
        <end position="66"/>
    </location>
</feature>
<keyword evidence="2" id="KW-0732">Signal</keyword>
<dbReference type="RefSeq" id="WP_259427389.1">
    <property type="nucleotide sequence ID" value="NZ_JANWTC010000003.1"/>
</dbReference>
<feature type="signal peptide" evidence="2">
    <location>
        <begin position="1"/>
        <end position="26"/>
    </location>
</feature>
<feature type="chain" id="PRO_5046469004" description="Secreted protein" evidence="2">
    <location>
        <begin position="27"/>
        <end position="127"/>
    </location>
</feature>
<evidence type="ECO:0000256" key="2">
    <source>
        <dbReference type="SAM" id="SignalP"/>
    </source>
</evidence>
<protein>
    <recommendedName>
        <fullName evidence="5">Secreted protein</fullName>
    </recommendedName>
</protein>
<evidence type="ECO:0000313" key="3">
    <source>
        <dbReference type="EMBL" id="MCS5479344.1"/>
    </source>
</evidence>
<organism evidence="3 4">
    <name type="scientific">Corynebacterium lemuris</name>
    <dbReference type="NCBI Taxonomy" id="1859292"/>
    <lineage>
        <taxon>Bacteria</taxon>
        <taxon>Bacillati</taxon>
        <taxon>Actinomycetota</taxon>
        <taxon>Actinomycetes</taxon>
        <taxon>Mycobacteriales</taxon>
        <taxon>Corynebacteriaceae</taxon>
        <taxon>Corynebacterium</taxon>
    </lineage>
</organism>
<proteinExistence type="predicted"/>
<feature type="compositionally biased region" description="Polar residues" evidence="1">
    <location>
        <begin position="37"/>
        <end position="47"/>
    </location>
</feature>
<evidence type="ECO:0000313" key="4">
    <source>
        <dbReference type="Proteomes" id="UP001205965"/>
    </source>
</evidence>
<reference evidence="3 4" key="1">
    <citation type="submission" date="2022-08" db="EMBL/GenBank/DDBJ databases">
        <title>YIM 101645 draft genome.</title>
        <authorList>
            <person name="Chen X."/>
        </authorList>
    </citation>
    <scope>NUCLEOTIDE SEQUENCE [LARGE SCALE GENOMIC DNA]</scope>
    <source>
        <strain evidence="3 4">YIM 101645</strain>
    </source>
</reference>